<dbReference type="RefSeq" id="WP_068569738.1">
    <property type="nucleotide sequence ID" value="NZ_LSRE01000001.1"/>
</dbReference>
<dbReference type="PROSITE" id="PS00061">
    <property type="entry name" value="ADH_SHORT"/>
    <property type="match status" value="1"/>
</dbReference>
<comment type="similarity">
    <text evidence="1 3">Belongs to the short-chain dehydrogenases/reductases (SDR) family.</text>
</comment>
<name>A0A138AX58_9ACTN</name>
<dbReference type="CDD" id="cd05233">
    <property type="entry name" value="SDR_c"/>
    <property type="match status" value="1"/>
</dbReference>
<dbReference type="PANTHER" id="PTHR43391">
    <property type="entry name" value="RETINOL DEHYDROGENASE-RELATED"/>
    <property type="match status" value="1"/>
</dbReference>
<keyword evidence="8" id="KW-1185">Reference proteome</keyword>
<evidence type="ECO:0000313" key="7">
    <source>
        <dbReference type="Proteomes" id="UP000070258"/>
    </source>
</evidence>
<dbReference type="GO" id="GO:0016491">
    <property type="term" value="F:oxidoreductase activity"/>
    <property type="evidence" value="ECO:0007669"/>
    <property type="project" value="UniProtKB-KW"/>
</dbReference>
<gene>
    <name evidence="6" type="ORF">AXK60_04080</name>
    <name evidence="5" type="ORF">AXK61_00140</name>
</gene>
<dbReference type="STRING" id="239498.AXK60_04080"/>
<reference evidence="7" key="2">
    <citation type="submission" date="2016-02" db="EMBL/GenBank/DDBJ databases">
        <authorList>
            <person name="Wen L."/>
            <person name="He K."/>
            <person name="Yang H."/>
        </authorList>
    </citation>
    <scope>NUCLEOTIDE SEQUENCE [LARGE SCALE GENOMIC DNA]</scope>
    <source>
        <strain evidence="7">JCM 15929</strain>
    </source>
</reference>
<reference evidence="5 8" key="1">
    <citation type="submission" date="2016-02" db="EMBL/GenBank/DDBJ databases">
        <authorList>
            <person name="Teng J.L."/>
            <person name="Tang Y."/>
            <person name="Huang Y."/>
            <person name="Guo F."/>
            <person name="Wei W."/>
            <person name="Chen J.H."/>
            <person name="Wong S.Y."/>
            <person name="Lau S.K."/>
            <person name="Woo P.C."/>
        </authorList>
    </citation>
    <scope>NUCLEOTIDE SEQUENCE [LARGE SCALE GENOMIC DNA]</scope>
    <source>
        <strain evidence="5 8">JCM 13375</strain>
    </source>
</reference>
<dbReference type="Pfam" id="PF00106">
    <property type="entry name" value="adh_short"/>
    <property type="match status" value="1"/>
</dbReference>
<evidence type="ECO:0000256" key="2">
    <source>
        <dbReference type="ARBA" id="ARBA00023002"/>
    </source>
</evidence>
<dbReference type="Gene3D" id="3.40.50.720">
    <property type="entry name" value="NAD(P)-binding Rossmann-like Domain"/>
    <property type="match status" value="1"/>
</dbReference>
<feature type="domain" description="Ketoreductase" evidence="4">
    <location>
        <begin position="7"/>
        <end position="193"/>
    </location>
</feature>
<accession>A0A138AX58</accession>
<protein>
    <submittedName>
        <fullName evidence="6">Acetoin dehydrogenase</fullName>
    </submittedName>
</protein>
<evidence type="ECO:0000313" key="6">
    <source>
        <dbReference type="EMBL" id="KXP15048.1"/>
    </source>
</evidence>
<dbReference type="Proteomes" id="UP000070258">
    <property type="component" value="Unassembled WGS sequence"/>
</dbReference>
<proteinExistence type="inferred from homology"/>
<keyword evidence="2" id="KW-0560">Oxidoreductase</keyword>
<dbReference type="SUPFAM" id="SSF51735">
    <property type="entry name" value="NAD(P)-binding Rossmann-fold domains"/>
    <property type="match status" value="1"/>
</dbReference>
<dbReference type="PANTHER" id="PTHR43391:SF82">
    <property type="entry name" value="OXIDOREDUCTASE SADH-RELATED"/>
    <property type="match status" value="1"/>
</dbReference>
<dbReference type="InterPro" id="IPR036291">
    <property type="entry name" value="NAD(P)-bd_dom_sf"/>
</dbReference>
<dbReference type="Proteomes" id="UP000070409">
    <property type="component" value="Unassembled WGS sequence"/>
</dbReference>
<dbReference type="EMBL" id="LSRE01000001">
    <property type="protein sequence ID" value="KXP01269.1"/>
    <property type="molecule type" value="Genomic_DNA"/>
</dbReference>
<dbReference type="OrthoDB" id="4690547at2"/>
<evidence type="ECO:0000259" key="4">
    <source>
        <dbReference type="SMART" id="SM00822"/>
    </source>
</evidence>
<evidence type="ECO:0000256" key="3">
    <source>
        <dbReference type="RuleBase" id="RU000363"/>
    </source>
</evidence>
<evidence type="ECO:0000256" key="1">
    <source>
        <dbReference type="ARBA" id="ARBA00006484"/>
    </source>
</evidence>
<dbReference type="SMART" id="SM00822">
    <property type="entry name" value="PKS_KR"/>
    <property type="match status" value="1"/>
</dbReference>
<dbReference type="InterPro" id="IPR020904">
    <property type="entry name" value="Sc_DH/Rdtase_CS"/>
</dbReference>
<dbReference type="PRINTS" id="PR00081">
    <property type="entry name" value="GDHRDH"/>
</dbReference>
<dbReference type="InterPro" id="IPR057326">
    <property type="entry name" value="KR_dom"/>
</dbReference>
<dbReference type="EMBL" id="LSRF01000001">
    <property type="protein sequence ID" value="KXP15048.1"/>
    <property type="molecule type" value="Genomic_DNA"/>
</dbReference>
<dbReference type="AlphaFoldDB" id="A0A138AX58"/>
<dbReference type="PRINTS" id="PR00080">
    <property type="entry name" value="SDRFAMILY"/>
</dbReference>
<reference evidence="6" key="3">
    <citation type="submission" date="2016-02" db="EMBL/GenBank/DDBJ databases">
        <authorList>
            <person name="Teng J.L."/>
            <person name="Yang Y."/>
            <person name="Huang Y."/>
            <person name="Guo F."/>
            <person name="Wei W."/>
            <person name="Chen J.H."/>
            <person name="Wong S.Y."/>
            <person name="Lau S.K."/>
            <person name="Woo P.C."/>
        </authorList>
    </citation>
    <scope>NUCLEOTIDE SEQUENCE</scope>
    <source>
        <strain evidence="6">JCM 15929</strain>
    </source>
</reference>
<evidence type="ECO:0000313" key="8">
    <source>
        <dbReference type="Proteomes" id="UP000070409"/>
    </source>
</evidence>
<organism evidence="6 7">
    <name type="scientific">Tsukamurella pseudospumae</name>
    <dbReference type="NCBI Taxonomy" id="239498"/>
    <lineage>
        <taxon>Bacteria</taxon>
        <taxon>Bacillati</taxon>
        <taxon>Actinomycetota</taxon>
        <taxon>Actinomycetes</taxon>
        <taxon>Mycobacteriales</taxon>
        <taxon>Tsukamurellaceae</taxon>
        <taxon>Tsukamurella</taxon>
    </lineage>
</organism>
<comment type="caution">
    <text evidence="6">The sequence shown here is derived from an EMBL/GenBank/DDBJ whole genome shotgun (WGS) entry which is preliminary data.</text>
</comment>
<evidence type="ECO:0000313" key="5">
    <source>
        <dbReference type="EMBL" id="KXP01269.1"/>
    </source>
</evidence>
<dbReference type="InterPro" id="IPR002347">
    <property type="entry name" value="SDR_fam"/>
</dbReference>
<sequence>MKDFHGKVAVVTGVASGMGRELALELARQGAKLSLCDYDAAGLENTAEAARALGAEVHTKVVNVGEREQILAYADDVVEHYGVVNLVFNNAGIAHHASVEKTSFKDYDRMMDVDFWGVVNSSKAFLPHLIASGDGHIANTSSIFGLFGVGGQSAYNAAKFAVRGFTEALRIEMLSSGHAVGVSCVHPGGIKTDICNNATVADGQDQAAFADFFNKHLARTSADSAARTILNGVKKNRARILIGPDAVALDLIVRVTGSGYQRLMAFVDGQQARFI</sequence>